<keyword evidence="3" id="KW-0813">Transport</keyword>
<feature type="transmembrane region" description="Helical" evidence="12">
    <location>
        <begin position="312"/>
        <end position="331"/>
    </location>
</feature>
<dbReference type="InterPro" id="IPR036249">
    <property type="entry name" value="Thioredoxin-like_sf"/>
</dbReference>
<feature type="transmembrane region" description="Helical" evidence="12">
    <location>
        <begin position="796"/>
        <end position="814"/>
    </location>
</feature>
<evidence type="ECO:0000256" key="4">
    <source>
        <dbReference type="ARBA" id="ARBA00022449"/>
    </source>
</evidence>
<evidence type="ECO:0000256" key="2">
    <source>
        <dbReference type="ARBA" id="ARBA00005248"/>
    </source>
</evidence>
<sequence length="1850" mass="207370">MMQIIETELSQISKGFAIMGGFIVIYGLFSYVVKEHLYLSEPLLAITIGYVFCLSSIIAGPHVLNWVNPFTWGGQGNEHEVTYQLARLVIGVQVLFTGIVLPEKYLWKKKYSLIVLLICVMTAAWFSTALFVWAIIPDLSYLESLCIAAAITPTDPVLANSITSGRFAEEHVDERVRHIILAESGANDGLGFPFLFLAVYLLARTKVDFGESVGDEVWRWFYSVMIYQILLSCVYGAVMGFVARKVLRWAAEHKLIDMSNFFSYGFALAIFTLGTAGLFGTDDILACFVAGNSFTWDDWFRLRQEETDFQEILDMLFNTAIFLYIGMIIPWQDYSDMSIGLNGWRMVVLGILVILFRRLPWVMLMYKLIPALRSWQEACFTGWFGPIGVGAVYYIEVAIRKVPDDGTREHLRRVVAPVVMFCVFSSVLAHGITVPIVYFGPRVLRRTRTLTRASPTPSEAHRSWKNYVASIFTDKASLPADTEDGQRKGAAVDAPADAYMRPHVPFSRVVDDVPPPDELAHPHIHHAEQSVSTEHLGFLPRPAAVLQRFARPSGGAPPSQPLIDYVLKFEAIPAEYVSGKKRMPQALVDERSAEYTRLVRAVRQQGLQVTSRVSPKHAGHVLLFVNAPDHVLAEFRERERVHDFMSGVVTVKGLAEAPKNFTFGAVRTGEGEVISPADRVRYVHSLLTAAPRERLNSSTEWLSGAGLKLRSRPFEHLVDMMPLHDHIYNSAWVKAWSNVSLGSVMMGISDDEMERLRFHFGEQIALYFAFLNTYYLSLAPAAVLGLLFWLRGELYNPVYSITLTLWACTFIELWRLRERKYAVRWGTTGIRQALEPRPEFKPRAVEKDPVTGEQVEVFEWWRRELRMVLTLPVVLLFVAMLVIMLTTIFFIEVIVGEVYDGPGKSIVPLIPTVLFSTCIPALQAAWQATARLLTSYENHATTRSYSAHLTVKIFGLQSLVTYGGLVLTAYVYIPFGERLMQALFERGYLTRLFQFVSRQPNFQMPSKLNFEVHPARLYEQLFALCVTGQVMNTVTEVLVPIALRMLMRWKNAATAYLSGEQRKEKSAHRVSFANDQMERSLLDRVHHEFTLPTYDLFVDYAEMATQLGNITLWSTIWPLAPVMGYVNNWFELRSDAYKLVINMRRPVPVRAETIGSWLDVFAFLMRVAVFTNATLVYLFEEHHEGSGWSRVVHTTMRTYLHPHLPNKPDCKPSTQIAGMLPYFLPRTSTAGALAASFLIALIFEQFYGVARVVVRHILSGVMWRDSEEERAVRRMQYENRKSLVGRLEKTKEMSSKRDAVPLGSGDEISADTSFWDAGQDAGLSTPPYPTPAAPGSMATDPLAALRAELALQGLAPSQQPDDEMLRVMLDVEQGNIGRAARAISDAQLAEDRRSSASGEAPRAPAAEAPHTPEPAGPTPHAGDSRAVAAPSVWDSRWLVQLWRAVSVPFAVLHAVLYFCLRMLGIVRPMPRTASGRFEPSRFAQDPRESARTWIAEVERDTNGTLEPDALRPLLPPFFAGSYTDALLHAKEHIQILMIVLTSAAHSDDHYFKTHVLTDRALVQTLRSSEFCVWGGDVRAREPFQVSTLLKASTYPFVAFVALQPRRSRSRGTIVAHPAVLARLEGSPHAALSAQSICAHIHDVLLPRTAAYLGQLRSERRHREMERQLMADQDRAYAEASRRDQERVLARRAEEEQRAEDARAREALAAAQAAHTQKQAHWRRWAWRHLVPAEAAPGAPAVRISVHLPSGRNLQRRFARDATLEHLYAFVDAASAGADAPGAAEDAAQAPDGYEHAYAFQLVQTYPRQVLDKADLSVPLHAVPHLGQSANLIVEGLVGGADAADSSDDDA</sequence>
<dbReference type="GO" id="GO:0036376">
    <property type="term" value="P:sodium ion export across plasma membrane"/>
    <property type="evidence" value="ECO:0007669"/>
    <property type="project" value="InterPro"/>
</dbReference>
<dbReference type="InterPro" id="IPR004712">
    <property type="entry name" value="Na+/H+_antiporter_fungi"/>
</dbReference>
<feature type="transmembrane region" description="Helical" evidence="12">
    <location>
        <begin position="343"/>
        <end position="366"/>
    </location>
</feature>
<dbReference type="GO" id="GO:0042391">
    <property type="term" value="P:regulation of membrane potential"/>
    <property type="evidence" value="ECO:0007669"/>
    <property type="project" value="InterPro"/>
</dbReference>
<feature type="transmembrane region" description="Helical" evidence="12">
    <location>
        <begin position="262"/>
        <end position="291"/>
    </location>
</feature>
<comment type="similarity">
    <text evidence="2">Belongs to the fungal Na(+)/H(+) exchanger family.</text>
</comment>
<keyword evidence="10" id="KW-0739">Sodium transport</keyword>
<dbReference type="CDD" id="cd01767">
    <property type="entry name" value="UBX"/>
    <property type="match status" value="1"/>
</dbReference>
<accession>A0AAF0E0L7</accession>
<dbReference type="Pfam" id="PF00999">
    <property type="entry name" value="Na_H_Exchanger"/>
    <property type="match status" value="1"/>
</dbReference>
<dbReference type="Gene3D" id="3.40.30.10">
    <property type="entry name" value="Glutaredoxin"/>
    <property type="match status" value="1"/>
</dbReference>
<dbReference type="GO" id="GO:0005886">
    <property type="term" value="C:plasma membrane"/>
    <property type="evidence" value="ECO:0007669"/>
    <property type="project" value="InterPro"/>
</dbReference>
<feature type="compositionally biased region" description="Low complexity" evidence="11">
    <location>
        <begin position="1395"/>
        <end position="1409"/>
    </location>
</feature>
<name>A0AAF0E0L7_9BASI</name>
<gene>
    <name evidence="15" type="ORF">MOBT1_001820</name>
</gene>
<dbReference type="Pfam" id="PF20877">
    <property type="entry name" value="Anoctamin_N"/>
    <property type="match status" value="1"/>
</dbReference>
<dbReference type="PANTHER" id="PTHR31382">
    <property type="entry name" value="NA(+)/H(+) ANTIPORTER"/>
    <property type="match status" value="1"/>
</dbReference>
<keyword evidence="6 12" id="KW-1133">Transmembrane helix</keyword>
<proteinExistence type="inferred from homology"/>
<dbReference type="GO" id="GO:0015385">
    <property type="term" value="F:sodium:proton antiporter activity"/>
    <property type="evidence" value="ECO:0007669"/>
    <property type="project" value="InterPro"/>
</dbReference>
<evidence type="ECO:0000259" key="13">
    <source>
        <dbReference type="SMART" id="SM00166"/>
    </source>
</evidence>
<evidence type="ECO:0008006" key="17">
    <source>
        <dbReference type="Google" id="ProtNLM"/>
    </source>
</evidence>
<dbReference type="Gene3D" id="3.10.20.90">
    <property type="entry name" value="Phosphatidylinositol 3-kinase Catalytic Subunit, Chain A, domain 1"/>
    <property type="match status" value="1"/>
</dbReference>
<evidence type="ECO:0000256" key="3">
    <source>
        <dbReference type="ARBA" id="ARBA00022448"/>
    </source>
</evidence>
<dbReference type="InterPro" id="IPR049456">
    <property type="entry name" value="Anoctamin_N_fung"/>
</dbReference>
<dbReference type="SUPFAM" id="SSF52833">
    <property type="entry name" value="Thioredoxin-like"/>
    <property type="match status" value="1"/>
</dbReference>
<dbReference type="GO" id="GO:0120029">
    <property type="term" value="P:proton export across plasma membrane"/>
    <property type="evidence" value="ECO:0007669"/>
    <property type="project" value="InterPro"/>
</dbReference>
<feature type="transmembrane region" description="Helical" evidence="12">
    <location>
        <begin position="12"/>
        <end position="31"/>
    </location>
</feature>
<evidence type="ECO:0000256" key="6">
    <source>
        <dbReference type="ARBA" id="ARBA00022989"/>
    </source>
</evidence>
<dbReference type="SUPFAM" id="SSF54236">
    <property type="entry name" value="Ubiquitin-like"/>
    <property type="match status" value="1"/>
</dbReference>
<evidence type="ECO:0000256" key="5">
    <source>
        <dbReference type="ARBA" id="ARBA00022692"/>
    </source>
</evidence>
<feature type="transmembrane region" description="Helical" evidence="12">
    <location>
        <begin position="190"/>
        <end position="207"/>
    </location>
</feature>
<dbReference type="Proteomes" id="UP001214603">
    <property type="component" value="Chromosome 3"/>
</dbReference>
<feature type="transmembrane region" description="Helical" evidence="12">
    <location>
        <begin position="43"/>
        <end position="64"/>
    </location>
</feature>
<dbReference type="Pfam" id="PF04547">
    <property type="entry name" value="Anoctamin"/>
    <property type="match status" value="1"/>
</dbReference>
<dbReference type="InterPro" id="IPR049452">
    <property type="entry name" value="Anoctamin_TM"/>
</dbReference>
<keyword evidence="8" id="KW-0406">Ion transport</keyword>
<keyword evidence="7" id="KW-0915">Sodium</keyword>
<feature type="transmembrane region" description="Helical" evidence="12">
    <location>
        <begin position="764"/>
        <end position="790"/>
    </location>
</feature>
<keyword evidence="9 12" id="KW-0472">Membrane</keyword>
<feature type="transmembrane region" description="Helical" evidence="12">
    <location>
        <begin position="906"/>
        <end position="926"/>
    </location>
</feature>
<keyword evidence="4" id="KW-0050">Antiport</keyword>
<protein>
    <recommendedName>
        <fullName evidence="17">UBX domain-containing protein</fullName>
    </recommendedName>
</protein>
<dbReference type="PANTHER" id="PTHR31382:SF1">
    <property type="entry name" value="SODIUM ION_PROTON EXCHANGER (EUROFUNG)"/>
    <property type="match status" value="1"/>
</dbReference>
<feature type="domain" description="UAS" evidence="14">
    <location>
        <begin position="1504"/>
        <end position="1624"/>
    </location>
</feature>
<feature type="transmembrane region" description="Helical" evidence="12">
    <location>
        <begin position="868"/>
        <end position="894"/>
    </location>
</feature>
<dbReference type="SMART" id="SM00594">
    <property type="entry name" value="UAS"/>
    <property type="match status" value="1"/>
</dbReference>
<reference evidence="15" key="1">
    <citation type="submission" date="2023-03" db="EMBL/GenBank/DDBJ databases">
        <title>Mating type loci evolution in Malassezia.</title>
        <authorList>
            <person name="Coelho M.A."/>
        </authorList>
    </citation>
    <scope>NUCLEOTIDE SEQUENCE</scope>
    <source>
        <strain evidence="15">CBS 7876</strain>
    </source>
</reference>
<evidence type="ECO:0000313" key="15">
    <source>
        <dbReference type="EMBL" id="WFD03131.1"/>
    </source>
</evidence>
<dbReference type="InterPro" id="IPR029071">
    <property type="entry name" value="Ubiquitin-like_domsf"/>
</dbReference>
<dbReference type="InterPro" id="IPR006577">
    <property type="entry name" value="UAS"/>
</dbReference>
<evidence type="ECO:0000256" key="9">
    <source>
        <dbReference type="ARBA" id="ARBA00023136"/>
    </source>
</evidence>
<evidence type="ECO:0000259" key="14">
    <source>
        <dbReference type="SMART" id="SM00594"/>
    </source>
</evidence>
<evidence type="ECO:0000256" key="7">
    <source>
        <dbReference type="ARBA" id="ARBA00023053"/>
    </source>
</evidence>
<feature type="transmembrane region" description="Helical" evidence="12">
    <location>
        <begin position="953"/>
        <end position="973"/>
    </location>
</feature>
<dbReference type="SMART" id="SM00166">
    <property type="entry name" value="UBX"/>
    <property type="match status" value="1"/>
</dbReference>
<evidence type="ECO:0000256" key="8">
    <source>
        <dbReference type="ARBA" id="ARBA00023065"/>
    </source>
</evidence>
<evidence type="ECO:0000313" key="16">
    <source>
        <dbReference type="Proteomes" id="UP001214603"/>
    </source>
</evidence>
<feature type="transmembrane region" description="Helical" evidence="12">
    <location>
        <begin position="415"/>
        <end position="439"/>
    </location>
</feature>
<feature type="transmembrane region" description="Helical" evidence="12">
    <location>
        <begin position="219"/>
        <end position="242"/>
    </location>
</feature>
<comment type="subcellular location">
    <subcellularLocation>
        <location evidence="1">Membrane</location>
        <topology evidence="1">Multi-pass membrane protein</topology>
    </subcellularLocation>
</comment>
<dbReference type="Pfam" id="PF00789">
    <property type="entry name" value="UBX"/>
    <property type="match status" value="1"/>
</dbReference>
<feature type="domain" description="UBX" evidence="13">
    <location>
        <begin position="1732"/>
        <end position="1835"/>
    </location>
</feature>
<keyword evidence="16" id="KW-1185">Reference proteome</keyword>
<evidence type="ECO:0000256" key="11">
    <source>
        <dbReference type="SAM" id="MobiDB-lite"/>
    </source>
</evidence>
<dbReference type="InterPro" id="IPR001012">
    <property type="entry name" value="UBX_dom"/>
</dbReference>
<feature type="region of interest" description="Disordered" evidence="11">
    <location>
        <begin position="1384"/>
        <end position="1426"/>
    </location>
</feature>
<dbReference type="EMBL" id="CP119936">
    <property type="protein sequence ID" value="WFD03131.1"/>
    <property type="molecule type" value="Genomic_DNA"/>
</dbReference>
<keyword evidence="5 12" id="KW-0812">Transmembrane</keyword>
<feature type="transmembrane region" description="Helical" evidence="12">
    <location>
        <begin position="113"/>
        <end position="136"/>
    </location>
</feature>
<organism evidence="15 16">
    <name type="scientific">Malassezia obtusa</name>
    <dbReference type="NCBI Taxonomy" id="76774"/>
    <lineage>
        <taxon>Eukaryota</taxon>
        <taxon>Fungi</taxon>
        <taxon>Dikarya</taxon>
        <taxon>Basidiomycota</taxon>
        <taxon>Ustilaginomycotina</taxon>
        <taxon>Malasseziomycetes</taxon>
        <taxon>Malasseziales</taxon>
        <taxon>Malasseziaceae</taxon>
        <taxon>Malassezia</taxon>
    </lineage>
</organism>
<feature type="transmembrane region" description="Helical" evidence="12">
    <location>
        <begin position="84"/>
        <end position="101"/>
    </location>
</feature>
<dbReference type="InterPro" id="IPR006153">
    <property type="entry name" value="Cation/H_exchanger_TM"/>
</dbReference>
<feature type="transmembrane region" description="Helical" evidence="12">
    <location>
        <begin position="378"/>
        <end position="395"/>
    </location>
</feature>
<evidence type="ECO:0000256" key="12">
    <source>
        <dbReference type="SAM" id="Phobius"/>
    </source>
</evidence>
<dbReference type="FunFam" id="1.20.1530.20:FF:000015">
    <property type="entry name" value="Na(+)/H(+) antiporter 2"/>
    <property type="match status" value="1"/>
</dbReference>
<feature type="region of interest" description="Disordered" evidence="11">
    <location>
        <begin position="1316"/>
        <end position="1336"/>
    </location>
</feature>
<evidence type="ECO:0000256" key="1">
    <source>
        <dbReference type="ARBA" id="ARBA00004141"/>
    </source>
</evidence>
<evidence type="ECO:0000256" key="10">
    <source>
        <dbReference type="ARBA" id="ARBA00023201"/>
    </source>
</evidence>